<keyword evidence="10" id="KW-0119">Carbohydrate metabolism</keyword>
<keyword evidence="8" id="KW-0067">ATP-binding</keyword>
<dbReference type="PANTHER" id="PTHR42742:SF3">
    <property type="entry name" value="FRUCTOKINASE"/>
    <property type="match status" value="1"/>
</dbReference>
<dbReference type="PANTHER" id="PTHR42742">
    <property type="entry name" value="TRANSCRIPTIONAL REPRESSOR MPRA"/>
    <property type="match status" value="1"/>
</dbReference>
<sequence>MKIGALEAGGTKMVCAVGNEEGEILKKITIPTETPRETMPKMLDFFEQEQVEALGIGCFGPINPVKGTPHYGYITSTPKIPWQNYDIVGAFAQRLHCPVGFDTDVNAAALGEASYGITKGLRNSIYITIGTGVGVGVFSEGRLLHGMMHPEGGHILVKRHPDDPYEGACPFHKDCFEGLAAGPSLEKRWGVKGAQLSDRREVWEIESYYIAQACMDYCVILSPERIVLGGGVMKQPSLLPLVREKFAEMMAGYIQTPQVQDVENYIVGPSLNDEQGVKGCIRLALEAVHNP</sequence>
<accession>A0A9D1UB13</accession>
<comment type="caution">
    <text evidence="13">The sequence shown here is derived from an EMBL/GenBank/DDBJ whole genome shotgun (WGS) entry which is preliminary data.</text>
</comment>
<evidence type="ECO:0000256" key="10">
    <source>
        <dbReference type="ARBA" id="ARBA00023277"/>
    </source>
</evidence>
<proteinExistence type="inferred from homology"/>
<evidence type="ECO:0000256" key="12">
    <source>
        <dbReference type="ARBA" id="ARBA00048451"/>
    </source>
</evidence>
<evidence type="ECO:0000313" key="13">
    <source>
        <dbReference type="EMBL" id="HIW81284.1"/>
    </source>
</evidence>
<evidence type="ECO:0000256" key="8">
    <source>
        <dbReference type="ARBA" id="ARBA00022840"/>
    </source>
</evidence>
<dbReference type="Proteomes" id="UP000824265">
    <property type="component" value="Unassembled WGS sequence"/>
</dbReference>
<keyword evidence="7" id="KW-0862">Zinc</keyword>
<comment type="similarity">
    <text evidence="2">Belongs to the ROK (NagC/XylR) family.</text>
</comment>
<keyword evidence="4" id="KW-0479">Metal-binding</keyword>
<dbReference type="GO" id="GO:0008865">
    <property type="term" value="F:fructokinase activity"/>
    <property type="evidence" value="ECO:0007669"/>
    <property type="project" value="UniProtKB-EC"/>
</dbReference>
<dbReference type="Gene3D" id="3.30.420.40">
    <property type="match status" value="2"/>
</dbReference>
<organism evidence="13 14">
    <name type="scientific">Candidatus Acetatifactor stercoripullorum</name>
    <dbReference type="NCBI Taxonomy" id="2838414"/>
    <lineage>
        <taxon>Bacteria</taxon>
        <taxon>Bacillati</taxon>
        <taxon>Bacillota</taxon>
        <taxon>Clostridia</taxon>
        <taxon>Lachnospirales</taxon>
        <taxon>Lachnospiraceae</taxon>
        <taxon>Acetatifactor</taxon>
    </lineage>
</organism>
<dbReference type="InterPro" id="IPR049874">
    <property type="entry name" value="ROK_cs"/>
</dbReference>
<dbReference type="InterPro" id="IPR051804">
    <property type="entry name" value="Carb_Metab_Reg_Kinase/Isom"/>
</dbReference>
<dbReference type="AlphaFoldDB" id="A0A9D1UB13"/>
<dbReference type="Pfam" id="PF00480">
    <property type="entry name" value="ROK"/>
    <property type="match status" value="1"/>
</dbReference>
<evidence type="ECO:0000256" key="7">
    <source>
        <dbReference type="ARBA" id="ARBA00022833"/>
    </source>
</evidence>
<evidence type="ECO:0000256" key="4">
    <source>
        <dbReference type="ARBA" id="ARBA00022723"/>
    </source>
</evidence>
<protein>
    <recommendedName>
        <fullName evidence="11">fructokinase</fullName>
        <ecNumber evidence="11">2.7.1.4</ecNumber>
    </recommendedName>
</protein>
<name>A0A9D1UB13_9FIRM</name>
<keyword evidence="6" id="KW-0418">Kinase</keyword>
<dbReference type="CDD" id="cd24067">
    <property type="entry name" value="ASKHA_NBD_ROK_BsFRK-like"/>
    <property type="match status" value="1"/>
</dbReference>
<reference evidence="13" key="2">
    <citation type="submission" date="2021-04" db="EMBL/GenBank/DDBJ databases">
        <authorList>
            <person name="Gilroy R."/>
        </authorList>
    </citation>
    <scope>NUCLEOTIDE SEQUENCE</scope>
    <source>
        <strain evidence="13">CHK195-6426</strain>
    </source>
</reference>
<evidence type="ECO:0000256" key="3">
    <source>
        <dbReference type="ARBA" id="ARBA00022679"/>
    </source>
</evidence>
<comment type="cofactor">
    <cofactor evidence="1">
        <name>Mg(2+)</name>
        <dbReference type="ChEBI" id="CHEBI:18420"/>
    </cofactor>
</comment>
<evidence type="ECO:0000256" key="5">
    <source>
        <dbReference type="ARBA" id="ARBA00022741"/>
    </source>
</evidence>
<dbReference type="EMBL" id="DXGH01000038">
    <property type="protein sequence ID" value="HIW81284.1"/>
    <property type="molecule type" value="Genomic_DNA"/>
</dbReference>
<dbReference type="EC" id="2.7.1.4" evidence="11"/>
<evidence type="ECO:0000256" key="9">
    <source>
        <dbReference type="ARBA" id="ARBA00022842"/>
    </source>
</evidence>
<dbReference type="InterPro" id="IPR043129">
    <property type="entry name" value="ATPase_NBD"/>
</dbReference>
<dbReference type="SUPFAM" id="SSF53067">
    <property type="entry name" value="Actin-like ATPase domain"/>
    <property type="match status" value="1"/>
</dbReference>
<evidence type="ECO:0000256" key="1">
    <source>
        <dbReference type="ARBA" id="ARBA00001946"/>
    </source>
</evidence>
<dbReference type="GO" id="GO:0005524">
    <property type="term" value="F:ATP binding"/>
    <property type="evidence" value="ECO:0007669"/>
    <property type="project" value="UniProtKB-KW"/>
</dbReference>
<dbReference type="FunFam" id="3.30.420.40:FF:000153">
    <property type="entry name" value="Putative fructokinase"/>
    <property type="match status" value="1"/>
</dbReference>
<evidence type="ECO:0000256" key="6">
    <source>
        <dbReference type="ARBA" id="ARBA00022777"/>
    </source>
</evidence>
<dbReference type="PROSITE" id="PS01125">
    <property type="entry name" value="ROK"/>
    <property type="match status" value="1"/>
</dbReference>
<gene>
    <name evidence="13" type="ORF">H9742_07095</name>
</gene>
<keyword evidence="3" id="KW-0808">Transferase</keyword>
<dbReference type="InterPro" id="IPR000600">
    <property type="entry name" value="ROK"/>
</dbReference>
<evidence type="ECO:0000313" key="14">
    <source>
        <dbReference type="Proteomes" id="UP000824265"/>
    </source>
</evidence>
<comment type="catalytic activity">
    <reaction evidence="12">
        <text>D-fructose + ATP = D-fructose 6-phosphate + ADP + H(+)</text>
        <dbReference type="Rhea" id="RHEA:16125"/>
        <dbReference type="ChEBI" id="CHEBI:15378"/>
        <dbReference type="ChEBI" id="CHEBI:30616"/>
        <dbReference type="ChEBI" id="CHEBI:37721"/>
        <dbReference type="ChEBI" id="CHEBI:61527"/>
        <dbReference type="ChEBI" id="CHEBI:456216"/>
        <dbReference type="EC" id="2.7.1.4"/>
    </reaction>
</comment>
<evidence type="ECO:0000256" key="11">
    <source>
        <dbReference type="ARBA" id="ARBA00038887"/>
    </source>
</evidence>
<dbReference type="FunFam" id="3.30.420.40:FF:000136">
    <property type="entry name" value="Putative fructokinase"/>
    <property type="match status" value="1"/>
</dbReference>
<evidence type="ECO:0000256" key="2">
    <source>
        <dbReference type="ARBA" id="ARBA00006479"/>
    </source>
</evidence>
<keyword evidence="9" id="KW-0460">Magnesium</keyword>
<keyword evidence="5" id="KW-0547">Nucleotide-binding</keyword>
<reference evidence="13" key="1">
    <citation type="journal article" date="2021" name="PeerJ">
        <title>Extensive microbial diversity within the chicken gut microbiome revealed by metagenomics and culture.</title>
        <authorList>
            <person name="Gilroy R."/>
            <person name="Ravi A."/>
            <person name="Getino M."/>
            <person name="Pursley I."/>
            <person name="Horton D.L."/>
            <person name="Alikhan N.F."/>
            <person name="Baker D."/>
            <person name="Gharbi K."/>
            <person name="Hall N."/>
            <person name="Watson M."/>
            <person name="Adriaenssens E.M."/>
            <person name="Foster-Nyarko E."/>
            <person name="Jarju S."/>
            <person name="Secka A."/>
            <person name="Antonio M."/>
            <person name="Oren A."/>
            <person name="Chaudhuri R.R."/>
            <person name="La Ragione R."/>
            <person name="Hildebrand F."/>
            <person name="Pallen M.J."/>
        </authorList>
    </citation>
    <scope>NUCLEOTIDE SEQUENCE</scope>
    <source>
        <strain evidence="13">CHK195-6426</strain>
    </source>
</reference>
<dbReference type="GO" id="GO:0046872">
    <property type="term" value="F:metal ion binding"/>
    <property type="evidence" value="ECO:0007669"/>
    <property type="project" value="UniProtKB-KW"/>
</dbReference>